<reference evidence="2 3" key="1">
    <citation type="journal article" date="2017" name="Elife">
        <title>Extensive horizontal gene transfer in cheese-associated bacteria.</title>
        <authorList>
            <person name="Bonham K.S."/>
            <person name="Wolfe B.E."/>
            <person name="Dutton R.J."/>
        </authorList>
    </citation>
    <scope>NUCLEOTIDE SEQUENCE [LARGE SCALE GENOMIC DNA]</scope>
    <source>
        <strain evidence="2 3">962_8</strain>
    </source>
</reference>
<proteinExistence type="predicted"/>
<evidence type="ECO:0000256" key="1">
    <source>
        <dbReference type="SAM" id="MobiDB-lite"/>
    </source>
</evidence>
<comment type="caution">
    <text evidence="2">The sequence shown here is derived from an EMBL/GenBank/DDBJ whole genome shotgun (WGS) entry which is preliminary data.</text>
</comment>
<name>A0A2A3YXP3_BREAU</name>
<dbReference type="RefSeq" id="WP_096177711.1">
    <property type="nucleotide sequence ID" value="NZ_NRGQ01000005.1"/>
</dbReference>
<dbReference type="AlphaFoldDB" id="A0A2A3YXP3"/>
<evidence type="ECO:0000313" key="2">
    <source>
        <dbReference type="EMBL" id="PCC44086.1"/>
    </source>
</evidence>
<dbReference type="Proteomes" id="UP000218620">
    <property type="component" value="Unassembled WGS sequence"/>
</dbReference>
<gene>
    <name evidence="2" type="ORF">CIK65_05740</name>
</gene>
<dbReference type="EMBL" id="NRGQ01000005">
    <property type="protein sequence ID" value="PCC44086.1"/>
    <property type="molecule type" value="Genomic_DNA"/>
</dbReference>
<protein>
    <submittedName>
        <fullName evidence="2">Uncharacterized protein</fullName>
    </submittedName>
</protein>
<evidence type="ECO:0000313" key="3">
    <source>
        <dbReference type="Proteomes" id="UP000218620"/>
    </source>
</evidence>
<sequence length="104" mass="11888">MREHKHSRKGMSAESADDLEDENRRLQAELGEAKRSNEILKRASVFSRQASTDHQVIFDCTDGNRLELASIPILRALSEPIAQIAKSLCEAFYDRHCQPQRCMM</sequence>
<organism evidence="2 3">
    <name type="scientific">Brevibacterium aurantiacum</name>
    <dbReference type="NCBI Taxonomy" id="273384"/>
    <lineage>
        <taxon>Bacteria</taxon>
        <taxon>Bacillati</taxon>
        <taxon>Actinomycetota</taxon>
        <taxon>Actinomycetes</taxon>
        <taxon>Micrococcales</taxon>
        <taxon>Brevibacteriaceae</taxon>
        <taxon>Brevibacterium</taxon>
    </lineage>
</organism>
<feature type="region of interest" description="Disordered" evidence="1">
    <location>
        <begin position="1"/>
        <end position="24"/>
    </location>
</feature>
<accession>A0A2A3YXP3</accession>